<reference evidence="3" key="1">
    <citation type="submission" date="2022-04" db="EMBL/GenBank/DDBJ databases">
        <title>Complete genome sequence of a cyanobacterium, Nostoc sp. SO-36, isolated in Antarctica.</title>
        <authorList>
            <person name="Kanesaki Y."/>
            <person name="Effendi D."/>
            <person name="Sakamoto T."/>
            <person name="Ohtani S."/>
            <person name="Awai K."/>
        </authorList>
    </citation>
    <scope>NUCLEOTIDE SEQUENCE</scope>
    <source>
        <strain evidence="3">SO-36</strain>
    </source>
</reference>
<dbReference type="InterPro" id="IPR048378">
    <property type="entry name" value="BFA1-like_C"/>
</dbReference>
<protein>
    <recommendedName>
        <fullName evidence="5">DUF3598 domain-containing protein</fullName>
    </recommendedName>
</protein>
<feature type="domain" description="Biogenesis factor required for ATP synthase 1-like C-terminal" evidence="2">
    <location>
        <begin position="193"/>
        <end position="253"/>
    </location>
</feature>
<proteinExistence type="predicted"/>
<evidence type="ECO:0000259" key="2">
    <source>
        <dbReference type="Pfam" id="PF21053"/>
    </source>
</evidence>
<name>A0ABM7YXZ3_NOSCO</name>
<evidence type="ECO:0000259" key="1">
    <source>
        <dbReference type="Pfam" id="PF12204"/>
    </source>
</evidence>
<evidence type="ECO:0000313" key="4">
    <source>
        <dbReference type="Proteomes" id="UP001055453"/>
    </source>
</evidence>
<organism evidence="3 4">
    <name type="scientific">Nostoc cf. commune SO-36</name>
    <dbReference type="NCBI Taxonomy" id="449208"/>
    <lineage>
        <taxon>Bacteria</taxon>
        <taxon>Bacillati</taxon>
        <taxon>Cyanobacteriota</taxon>
        <taxon>Cyanophyceae</taxon>
        <taxon>Nostocales</taxon>
        <taxon>Nostocaceae</taxon>
        <taxon>Nostoc</taxon>
    </lineage>
</organism>
<dbReference type="Pfam" id="PF12204">
    <property type="entry name" value="DUF3598_N"/>
    <property type="match status" value="1"/>
</dbReference>
<dbReference type="SUPFAM" id="SSF50814">
    <property type="entry name" value="Lipocalins"/>
    <property type="match status" value="2"/>
</dbReference>
<dbReference type="EMBL" id="AP025732">
    <property type="protein sequence ID" value="BDI15519.1"/>
    <property type="molecule type" value="Genomic_DNA"/>
</dbReference>
<dbReference type="Gene3D" id="2.40.128.20">
    <property type="match status" value="2"/>
</dbReference>
<dbReference type="Proteomes" id="UP001055453">
    <property type="component" value="Chromosome"/>
</dbReference>
<gene>
    <name evidence="3" type="ORF">ANSO36C_13210</name>
</gene>
<evidence type="ECO:0008006" key="5">
    <source>
        <dbReference type="Google" id="ProtNLM"/>
    </source>
</evidence>
<evidence type="ECO:0000313" key="3">
    <source>
        <dbReference type="EMBL" id="BDI15519.1"/>
    </source>
</evidence>
<accession>A0ABM7YXZ3</accession>
<keyword evidence="4" id="KW-1185">Reference proteome</keyword>
<dbReference type="RefSeq" id="WP_251958880.1">
    <property type="nucleotide sequence ID" value="NZ_AP025732.1"/>
</dbReference>
<feature type="domain" description="DUF3598" evidence="1">
    <location>
        <begin position="5"/>
        <end position="148"/>
    </location>
</feature>
<dbReference type="InterPro" id="IPR022017">
    <property type="entry name" value="BFA1-like_DUF3598"/>
</dbReference>
<sequence length="261" mass="30515">MDVKEQNWNYFTNHLLDWHGIWTRYTPEGDIKESFQSLRSFKSNPEKTEITHTNTYTYANGENKQESWEFNFLSNSLDNGLFHPSRETMRGYFFASGHASWAAVKLEPNSYFGIELFFRYEDLRHSVGIVYDERGNLFHIANIREDCNELPSQYWSDELNQLPQRELSGNWQGISMTITPDLKISEPIVTQFNWHREGHKYYYLPDGVSVSCPSSISIDTPFSLIANWLINNYEMHQLIANYDELGAFSSLTLETFLISNV</sequence>
<dbReference type="InterPro" id="IPR012674">
    <property type="entry name" value="Calycin"/>
</dbReference>
<dbReference type="Pfam" id="PF21053">
    <property type="entry name" value="BFA1_C"/>
    <property type="match status" value="1"/>
</dbReference>